<evidence type="ECO:0000313" key="8">
    <source>
        <dbReference type="EMBL" id="MXR68310.1"/>
    </source>
</evidence>
<keyword evidence="2" id="KW-1003">Cell membrane</keyword>
<name>A0A6L7HWB2_9GAMM</name>
<evidence type="ECO:0000256" key="2">
    <source>
        <dbReference type="ARBA" id="ARBA00022475"/>
    </source>
</evidence>
<proteinExistence type="predicted"/>
<keyword evidence="4 6" id="KW-1133">Transmembrane helix</keyword>
<evidence type="ECO:0000259" key="7">
    <source>
        <dbReference type="Pfam" id="PF06271"/>
    </source>
</evidence>
<comment type="subcellular location">
    <subcellularLocation>
        <location evidence="1">Cell membrane</location>
        <topology evidence="1">Multi-pass membrane protein</topology>
    </subcellularLocation>
</comment>
<evidence type="ECO:0000256" key="4">
    <source>
        <dbReference type="ARBA" id="ARBA00022989"/>
    </source>
</evidence>
<dbReference type="GO" id="GO:0005886">
    <property type="term" value="C:plasma membrane"/>
    <property type="evidence" value="ECO:0007669"/>
    <property type="project" value="UniProtKB-SubCell"/>
</dbReference>
<comment type="caution">
    <text evidence="8">The sequence shown here is derived from an EMBL/GenBank/DDBJ whole genome shotgun (WGS) entry which is preliminary data.</text>
</comment>
<evidence type="ECO:0000256" key="5">
    <source>
        <dbReference type="ARBA" id="ARBA00023136"/>
    </source>
</evidence>
<protein>
    <submittedName>
        <fullName evidence="8">RDD family protein</fullName>
    </submittedName>
</protein>
<evidence type="ECO:0000256" key="1">
    <source>
        <dbReference type="ARBA" id="ARBA00004651"/>
    </source>
</evidence>
<evidence type="ECO:0000256" key="6">
    <source>
        <dbReference type="SAM" id="Phobius"/>
    </source>
</evidence>
<sequence>MDYTADYVSDYASDFTPDFSTYSLEELLEAKRYIDREAYPERYAMIVALLNDPARFPKREVDDGQVTEHNKYATFWPRFWAAILDGLLFGLILIVERLIFDIQLNYDDKLVQALNGVLFGVYSLLMHGYFGQTVGKMIMEVKVVDHLSETDIDLWQAFRRESVNLALSILGALLVAAYLMVMASAGKVSLGLSFVVIGFTFISLSWDLSEFVTMLFNDKRRAVHDFIGKTVVVRI</sequence>
<dbReference type="PANTHER" id="PTHR36115:SF4">
    <property type="entry name" value="MEMBRANE PROTEIN"/>
    <property type="match status" value="1"/>
</dbReference>
<feature type="domain" description="RDD" evidence="7">
    <location>
        <begin position="72"/>
        <end position="228"/>
    </location>
</feature>
<feature type="transmembrane region" description="Helical" evidence="6">
    <location>
        <begin position="112"/>
        <end position="130"/>
    </location>
</feature>
<dbReference type="Proteomes" id="UP000474778">
    <property type="component" value="Unassembled WGS sequence"/>
</dbReference>
<keyword evidence="5 6" id="KW-0472">Membrane</keyword>
<dbReference type="InterPro" id="IPR051791">
    <property type="entry name" value="Pra-immunoreactive"/>
</dbReference>
<evidence type="ECO:0000256" key="3">
    <source>
        <dbReference type="ARBA" id="ARBA00022692"/>
    </source>
</evidence>
<evidence type="ECO:0000313" key="9">
    <source>
        <dbReference type="Proteomes" id="UP000474778"/>
    </source>
</evidence>
<gene>
    <name evidence="8" type="ORF">GNT65_06420</name>
</gene>
<accession>A0A6L7HWB2</accession>
<feature type="transmembrane region" description="Helical" evidence="6">
    <location>
        <begin position="79"/>
        <end position="100"/>
    </location>
</feature>
<dbReference type="InterPro" id="IPR010432">
    <property type="entry name" value="RDD"/>
</dbReference>
<dbReference type="Pfam" id="PF06271">
    <property type="entry name" value="RDD"/>
    <property type="match status" value="1"/>
</dbReference>
<feature type="transmembrane region" description="Helical" evidence="6">
    <location>
        <begin position="163"/>
        <end position="181"/>
    </location>
</feature>
<dbReference type="AlphaFoldDB" id="A0A6L7HWB2"/>
<keyword evidence="9" id="KW-1185">Reference proteome</keyword>
<feature type="transmembrane region" description="Helical" evidence="6">
    <location>
        <begin position="188"/>
        <end position="206"/>
    </location>
</feature>
<reference evidence="8 9" key="1">
    <citation type="submission" date="2019-12" db="EMBL/GenBank/DDBJ databases">
        <title>Shewanella insulae sp. nov., isolated from a tidal flat.</title>
        <authorList>
            <person name="Yoon J.-H."/>
        </authorList>
    </citation>
    <scope>NUCLEOTIDE SEQUENCE [LARGE SCALE GENOMIC DNA]</scope>
    <source>
        <strain evidence="8 9">JBTF-M18</strain>
    </source>
</reference>
<organism evidence="8 9">
    <name type="scientific">Shewanella insulae</name>
    <dbReference type="NCBI Taxonomy" id="2681496"/>
    <lineage>
        <taxon>Bacteria</taxon>
        <taxon>Pseudomonadati</taxon>
        <taxon>Pseudomonadota</taxon>
        <taxon>Gammaproteobacteria</taxon>
        <taxon>Alteromonadales</taxon>
        <taxon>Shewanellaceae</taxon>
        <taxon>Shewanella</taxon>
    </lineage>
</organism>
<keyword evidence="3 6" id="KW-0812">Transmembrane</keyword>
<dbReference type="EMBL" id="WRPA01000004">
    <property type="protein sequence ID" value="MXR68310.1"/>
    <property type="molecule type" value="Genomic_DNA"/>
</dbReference>
<dbReference type="PANTHER" id="PTHR36115">
    <property type="entry name" value="PROLINE-RICH ANTIGEN HOMOLOG-RELATED"/>
    <property type="match status" value="1"/>
</dbReference>